<reference evidence="2 3" key="1">
    <citation type="journal article" date="2018" name="Front. Plant Sci.">
        <title>Red Clover (Trifolium pratense) and Zigzag Clover (T. medium) - A Picture of Genomic Similarities and Differences.</title>
        <authorList>
            <person name="Dluhosova J."/>
            <person name="Istvanek J."/>
            <person name="Nedelnik J."/>
            <person name="Repkova J."/>
        </authorList>
    </citation>
    <scope>NUCLEOTIDE SEQUENCE [LARGE SCALE GENOMIC DNA]</scope>
    <source>
        <strain evidence="3">cv. 10/8</strain>
        <tissue evidence="2">Leaf</tissue>
    </source>
</reference>
<evidence type="ECO:0000256" key="1">
    <source>
        <dbReference type="SAM" id="MobiDB-lite"/>
    </source>
</evidence>
<name>A0A392N410_9FABA</name>
<dbReference type="AlphaFoldDB" id="A0A392N410"/>
<feature type="non-terminal residue" evidence="2">
    <location>
        <position position="329"/>
    </location>
</feature>
<evidence type="ECO:0000313" key="2">
    <source>
        <dbReference type="EMBL" id="MCH94556.1"/>
    </source>
</evidence>
<sequence>MPGEKGVVVTVKNGEVIPVVQARIADAGFQYLHIIPLGADKVFVHSLLAEDVMINFNGARPFFDHFFSSIVRWDKELLPFQRGAWVRLYGIPLHAWTVDFFKLCVLECGRYLRTDECSLERDRFDYARVLVATPSLAVINLTDTILVDYSMVEIKIIDEWGFNIGEDACLFEEEDTQESKSEHTVDHGDHELSNHVDILVEKLADDLERDEGEWHKDVDKIVGNEKADDRDSLGGSSGSHSLQREDSVSEHHISDTETVVSPTPSENEVLRSTKVLPVTKPLEGVAQQPAESGPILGHRKRHLSCPPSGGRSVLSGPWSLEWLNDHNHC</sequence>
<accession>A0A392N410</accession>
<dbReference type="Proteomes" id="UP000265520">
    <property type="component" value="Unassembled WGS sequence"/>
</dbReference>
<dbReference type="PANTHER" id="PTHR34427:SF5">
    <property type="entry name" value="DUF4283 DOMAIN-CONTAINING PROTEIN"/>
    <property type="match status" value="1"/>
</dbReference>
<organism evidence="2 3">
    <name type="scientific">Trifolium medium</name>
    <dbReference type="NCBI Taxonomy" id="97028"/>
    <lineage>
        <taxon>Eukaryota</taxon>
        <taxon>Viridiplantae</taxon>
        <taxon>Streptophyta</taxon>
        <taxon>Embryophyta</taxon>
        <taxon>Tracheophyta</taxon>
        <taxon>Spermatophyta</taxon>
        <taxon>Magnoliopsida</taxon>
        <taxon>eudicotyledons</taxon>
        <taxon>Gunneridae</taxon>
        <taxon>Pentapetalae</taxon>
        <taxon>rosids</taxon>
        <taxon>fabids</taxon>
        <taxon>Fabales</taxon>
        <taxon>Fabaceae</taxon>
        <taxon>Papilionoideae</taxon>
        <taxon>50 kb inversion clade</taxon>
        <taxon>NPAAA clade</taxon>
        <taxon>Hologalegina</taxon>
        <taxon>IRL clade</taxon>
        <taxon>Trifolieae</taxon>
        <taxon>Trifolium</taxon>
    </lineage>
</organism>
<feature type="compositionally biased region" description="Polar residues" evidence="1">
    <location>
        <begin position="256"/>
        <end position="266"/>
    </location>
</feature>
<dbReference type="EMBL" id="LXQA010027598">
    <property type="protein sequence ID" value="MCH94556.1"/>
    <property type="molecule type" value="Genomic_DNA"/>
</dbReference>
<evidence type="ECO:0000313" key="3">
    <source>
        <dbReference type="Proteomes" id="UP000265520"/>
    </source>
</evidence>
<protein>
    <submittedName>
        <fullName evidence="2">Sulfate transporter</fullName>
    </submittedName>
</protein>
<feature type="region of interest" description="Disordered" evidence="1">
    <location>
        <begin position="218"/>
        <end position="274"/>
    </location>
</feature>
<dbReference type="PANTHER" id="PTHR34427">
    <property type="entry name" value="DUF4283 DOMAIN PROTEIN"/>
    <property type="match status" value="1"/>
</dbReference>
<feature type="compositionally biased region" description="Basic and acidic residues" evidence="1">
    <location>
        <begin position="218"/>
        <end position="232"/>
    </location>
</feature>
<feature type="compositionally biased region" description="Basic and acidic residues" evidence="1">
    <location>
        <begin position="242"/>
        <end position="255"/>
    </location>
</feature>
<proteinExistence type="predicted"/>
<gene>
    <name evidence="2" type="ORF">A2U01_0015519</name>
</gene>
<comment type="caution">
    <text evidence="2">The sequence shown here is derived from an EMBL/GenBank/DDBJ whole genome shotgun (WGS) entry which is preliminary data.</text>
</comment>
<keyword evidence="3" id="KW-1185">Reference proteome</keyword>